<comment type="similarity">
    <text evidence="1">Belongs to the alpha-carbonic anhydrase family.</text>
</comment>
<sequence length="348" mass="36709">MRVAAALLALAVCANACSHVYFADSDLHAHGRRLTAAEGPTWNYNKGGSDWPGTCASGNKQSPIAFSSDGLPAISSDARANLQLGVVSGLKVINTGHGTQIEWDKLEDSAATVPVFDDTWQAIFDGSSENKTVRQVPVKPLQFHLHTASEHLVNGELAPVELHIVAAVDNTTGAWVPENCRQSQCLTVFGVSIWLASDPYAKSDSFWQTVVDNLPTATGKEGANNLTSPATLNLTALLPEDLTFATYSGSLTTPPCSEGVQWHMFVTPKRELSAAQLNALQAISSTATAEVLAACPADEVIPEVAAADGAGNSSASTVELGCKTPTGARITNRQVMPLNDRTVFISKP</sequence>
<evidence type="ECO:0000256" key="1">
    <source>
        <dbReference type="ARBA" id="ARBA00010718"/>
    </source>
</evidence>
<dbReference type="SMART" id="SM01057">
    <property type="entry name" value="Carb_anhydrase"/>
    <property type="match status" value="1"/>
</dbReference>
<dbReference type="SUPFAM" id="SSF51069">
    <property type="entry name" value="Carbonic anhydrase"/>
    <property type="match status" value="1"/>
</dbReference>
<dbReference type="Pfam" id="PF00194">
    <property type="entry name" value="Carb_anhydrase"/>
    <property type="match status" value="1"/>
</dbReference>
<dbReference type="PROSITE" id="PS51144">
    <property type="entry name" value="ALPHA_CA_2"/>
    <property type="match status" value="1"/>
</dbReference>
<feature type="domain" description="Alpha-carbonic anhydrase" evidence="8">
    <location>
        <begin position="40"/>
        <end position="347"/>
    </location>
</feature>
<gene>
    <name evidence="9" type="primary">CAH1</name>
</gene>
<evidence type="ECO:0000256" key="3">
    <source>
        <dbReference type="ARBA" id="ARBA00022723"/>
    </source>
</evidence>
<evidence type="ECO:0000313" key="9">
    <source>
        <dbReference type="EMBL" id="BAA28217.1"/>
    </source>
</evidence>
<feature type="chain" id="PRO_5004159637" description="carbonic anhydrase" evidence="7">
    <location>
        <begin position="17"/>
        <end position="348"/>
    </location>
</feature>
<dbReference type="InterPro" id="IPR036398">
    <property type="entry name" value="CA_dom_sf"/>
</dbReference>
<dbReference type="PANTHER" id="PTHR18952:SF265">
    <property type="entry name" value="CARBONIC ANHYDRASE"/>
    <property type="match status" value="1"/>
</dbReference>
<protein>
    <recommendedName>
        <fullName evidence="2">carbonic anhydrase</fullName>
        <ecNumber evidence="2">4.2.1.1</ecNumber>
    </recommendedName>
</protein>
<dbReference type="InterPro" id="IPR001148">
    <property type="entry name" value="CA_dom"/>
</dbReference>
<accession>O64462</accession>
<keyword evidence="4" id="KW-0862">Zinc</keyword>
<evidence type="ECO:0000256" key="6">
    <source>
        <dbReference type="ARBA" id="ARBA00048348"/>
    </source>
</evidence>
<dbReference type="GO" id="GO:0008270">
    <property type="term" value="F:zinc ion binding"/>
    <property type="evidence" value="ECO:0007669"/>
    <property type="project" value="InterPro"/>
</dbReference>
<dbReference type="InterPro" id="IPR023561">
    <property type="entry name" value="Carbonic_anhydrase_a-class"/>
</dbReference>
<dbReference type="CDD" id="cd03124">
    <property type="entry name" value="alpha_CA_prokaryotic_like"/>
    <property type="match status" value="1"/>
</dbReference>
<evidence type="ECO:0000256" key="2">
    <source>
        <dbReference type="ARBA" id="ARBA00012925"/>
    </source>
</evidence>
<dbReference type="Gene3D" id="3.10.200.10">
    <property type="entry name" value="Alpha carbonic anhydrase"/>
    <property type="match status" value="1"/>
</dbReference>
<evidence type="ECO:0000256" key="7">
    <source>
        <dbReference type="SAM" id="SignalP"/>
    </source>
</evidence>
<evidence type="ECO:0000256" key="4">
    <source>
        <dbReference type="ARBA" id="ARBA00022833"/>
    </source>
</evidence>
<keyword evidence="3" id="KW-0479">Metal-binding</keyword>
<comment type="catalytic activity">
    <reaction evidence="6">
        <text>hydrogencarbonate + H(+) = CO2 + H2O</text>
        <dbReference type="Rhea" id="RHEA:10748"/>
        <dbReference type="ChEBI" id="CHEBI:15377"/>
        <dbReference type="ChEBI" id="CHEBI:15378"/>
        <dbReference type="ChEBI" id="CHEBI:16526"/>
        <dbReference type="ChEBI" id="CHEBI:17544"/>
        <dbReference type="EC" id="4.2.1.1"/>
    </reaction>
</comment>
<dbReference type="PANTHER" id="PTHR18952">
    <property type="entry name" value="CARBONIC ANHYDRASE"/>
    <property type="match status" value="1"/>
</dbReference>
<dbReference type="GO" id="GO:0004089">
    <property type="term" value="F:carbonate dehydratase activity"/>
    <property type="evidence" value="ECO:0007669"/>
    <property type="project" value="UniProtKB-EC"/>
</dbReference>
<dbReference type="EC" id="4.2.1.1" evidence="2"/>
<dbReference type="SMR" id="O64462"/>
<proteinExistence type="evidence at transcript level"/>
<dbReference type="EMBL" id="AB013804">
    <property type="protein sequence ID" value="BAA28217.1"/>
    <property type="molecule type" value="mRNA"/>
</dbReference>
<reference evidence="9" key="1">
    <citation type="journal article" date="1998" name="Planta">
        <title>Purification, characterization and cDNA cloning of soluble carbonic anhydrase from Chlorella sorokiniana grown under ordinary air.</title>
        <authorList>
            <person name="Satoh A."/>
            <person name="Iwasaki T."/>
            <person name="Odani S."/>
            <person name="Shiraiwa Y."/>
        </authorList>
    </citation>
    <scope>NUCLEOTIDE SEQUENCE</scope>
</reference>
<keyword evidence="7" id="KW-0732">Signal</keyword>
<feature type="signal peptide" evidence="7">
    <location>
        <begin position="1"/>
        <end position="16"/>
    </location>
</feature>
<evidence type="ECO:0000259" key="8">
    <source>
        <dbReference type="PROSITE" id="PS51144"/>
    </source>
</evidence>
<organism evidence="9">
    <name type="scientific">Chlorella sorokiniana</name>
    <name type="common">Freshwater green alga</name>
    <dbReference type="NCBI Taxonomy" id="3076"/>
    <lineage>
        <taxon>Eukaryota</taxon>
        <taxon>Viridiplantae</taxon>
        <taxon>Chlorophyta</taxon>
        <taxon>core chlorophytes</taxon>
        <taxon>Trebouxiophyceae</taxon>
        <taxon>Chlorellales</taxon>
        <taxon>Chlorellaceae</taxon>
        <taxon>Chlorella clade</taxon>
        <taxon>Chlorella</taxon>
    </lineage>
</organism>
<keyword evidence="5" id="KW-0456">Lyase</keyword>
<name>O64462_CHLSO</name>
<dbReference type="AlphaFoldDB" id="O64462"/>
<dbReference type="InterPro" id="IPR041891">
    <property type="entry name" value="Alpha_CA_prokaryot-like"/>
</dbReference>
<evidence type="ECO:0000256" key="5">
    <source>
        <dbReference type="ARBA" id="ARBA00023239"/>
    </source>
</evidence>